<feature type="region of interest" description="Disordered" evidence="4">
    <location>
        <begin position="722"/>
        <end position="743"/>
    </location>
</feature>
<feature type="compositionally biased region" description="Pro residues" evidence="4">
    <location>
        <begin position="87"/>
        <end position="96"/>
    </location>
</feature>
<feature type="compositionally biased region" description="Basic and acidic residues" evidence="4">
    <location>
        <begin position="119"/>
        <end position="136"/>
    </location>
</feature>
<dbReference type="GO" id="GO:0006139">
    <property type="term" value="P:nucleobase-containing compound metabolic process"/>
    <property type="evidence" value="ECO:0007669"/>
    <property type="project" value="InterPro"/>
</dbReference>
<evidence type="ECO:0000313" key="5">
    <source>
        <dbReference type="EMBL" id="TKR72447.1"/>
    </source>
</evidence>
<feature type="compositionally biased region" description="Basic and acidic residues" evidence="4">
    <location>
        <begin position="53"/>
        <end position="85"/>
    </location>
</feature>
<dbReference type="SUPFAM" id="SSF52540">
    <property type="entry name" value="P-loop containing nucleoside triphosphate hydrolases"/>
    <property type="match status" value="2"/>
</dbReference>
<feature type="compositionally biased region" description="Pro residues" evidence="4">
    <location>
        <begin position="454"/>
        <end position="487"/>
    </location>
</feature>
<keyword evidence="1" id="KW-0808">Transferase</keyword>
<dbReference type="Proteomes" id="UP000298663">
    <property type="component" value="Unassembled WGS sequence"/>
</dbReference>
<protein>
    <recommendedName>
        <fullName evidence="7">Adenylate kinase isoenzyme 5</fullName>
    </recommendedName>
</protein>
<evidence type="ECO:0000313" key="6">
    <source>
        <dbReference type="Proteomes" id="UP000298663"/>
    </source>
</evidence>
<evidence type="ECO:0008006" key="7">
    <source>
        <dbReference type="Google" id="ProtNLM"/>
    </source>
</evidence>
<evidence type="ECO:0000256" key="1">
    <source>
        <dbReference type="ARBA" id="ARBA00022679"/>
    </source>
</evidence>
<gene>
    <name evidence="5" type="ORF">L596_019888</name>
</gene>
<keyword evidence="3" id="KW-0418">Kinase</keyword>
<dbReference type="GO" id="GO:0019205">
    <property type="term" value="F:nucleobase-containing compound kinase activity"/>
    <property type="evidence" value="ECO:0007669"/>
    <property type="project" value="InterPro"/>
</dbReference>
<feature type="region of interest" description="Disordered" evidence="4">
    <location>
        <begin position="44"/>
        <end position="158"/>
    </location>
</feature>
<dbReference type="InterPro" id="IPR000850">
    <property type="entry name" value="Adenylat/UMP-CMP_kin"/>
</dbReference>
<accession>A0A4U5MRW6</accession>
<dbReference type="InterPro" id="IPR027417">
    <property type="entry name" value="P-loop_NTPase"/>
</dbReference>
<name>A0A4U5MRW6_STECR</name>
<feature type="compositionally biased region" description="Low complexity" evidence="4">
    <location>
        <begin position="383"/>
        <end position="408"/>
    </location>
</feature>
<reference evidence="5 6" key="2">
    <citation type="journal article" date="2019" name="G3 (Bethesda)">
        <title>Hybrid Assembly of the Genome of the Entomopathogenic Nematode Steinernema carpocapsae Identifies the X-Chromosome.</title>
        <authorList>
            <person name="Serra L."/>
            <person name="Macchietto M."/>
            <person name="Macias-Munoz A."/>
            <person name="McGill C.J."/>
            <person name="Rodriguez I.M."/>
            <person name="Rodriguez B."/>
            <person name="Murad R."/>
            <person name="Mortazavi A."/>
        </authorList>
    </citation>
    <scope>NUCLEOTIDE SEQUENCE [LARGE SCALE GENOMIC DNA]</scope>
    <source>
        <strain evidence="5 6">ALL</strain>
    </source>
</reference>
<organism evidence="5 6">
    <name type="scientific">Steinernema carpocapsae</name>
    <name type="common">Entomopathogenic nematode</name>
    <dbReference type="NCBI Taxonomy" id="34508"/>
    <lineage>
        <taxon>Eukaryota</taxon>
        <taxon>Metazoa</taxon>
        <taxon>Ecdysozoa</taxon>
        <taxon>Nematoda</taxon>
        <taxon>Chromadorea</taxon>
        <taxon>Rhabditida</taxon>
        <taxon>Tylenchina</taxon>
        <taxon>Panagrolaimomorpha</taxon>
        <taxon>Strongyloidoidea</taxon>
        <taxon>Steinernematidae</taxon>
        <taxon>Steinernema</taxon>
    </lineage>
</organism>
<dbReference type="OrthoDB" id="442176at2759"/>
<reference evidence="5 6" key="1">
    <citation type="journal article" date="2015" name="Genome Biol.">
        <title>Comparative genomics of Steinernema reveals deeply conserved gene regulatory networks.</title>
        <authorList>
            <person name="Dillman A.R."/>
            <person name="Macchietto M."/>
            <person name="Porter C.F."/>
            <person name="Rogers A."/>
            <person name="Williams B."/>
            <person name="Antoshechkin I."/>
            <person name="Lee M.M."/>
            <person name="Goodwin Z."/>
            <person name="Lu X."/>
            <person name="Lewis E.E."/>
            <person name="Goodrich-Blair H."/>
            <person name="Stock S.P."/>
            <person name="Adams B.J."/>
            <person name="Sternberg P.W."/>
            <person name="Mortazavi A."/>
        </authorList>
    </citation>
    <scope>NUCLEOTIDE SEQUENCE [LARGE SCALE GENOMIC DNA]</scope>
    <source>
        <strain evidence="5 6">ALL</strain>
    </source>
</reference>
<dbReference type="STRING" id="34508.A0A4U5MRW6"/>
<dbReference type="EMBL" id="AZBU02000006">
    <property type="protein sequence ID" value="TKR72447.1"/>
    <property type="molecule type" value="Genomic_DNA"/>
</dbReference>
<feature type="region of interest" description="Disordered" evidence="4">
    <location>
        <begin position="445"/>
        <end position="517"/>
    </location>
</feature>
<keyword evidence="2" id="KW-0547">Nucleotide-binding</keyword>
<keyword evidence="6" id="KW-1185">Reference proteome</keyword>
<evidence type="ECO:0000256" key="2">
    <source>
        <dbReference type="ARBA" id="ARBA00022741"/>
    </source>
</evidence>
<feature type="compositionally biased region" description="Low complexity" evidence="4">
    <location>
        <begin position="488"/>
        <end position="507"/>
    </location>
</feature>
<feature type="region of interest" description="Disordered" evidence="4">
    <location>
        <begin position="355"/>
        <end position="415"/>
    </location>
</feature>
<comment type="caution">
    <text evidence="5">The sequence shown here is derived from an EMBL/GenBank/DDBJ whole genome shotgun (WGS) entry which is preliminary data.</text>
</comment>
<dbReference type="Gene3D" id="3.40.50.300">
    <property type="entry name" value="P-loop containing nucleotide triphosphate hydrolases"/>
    <property type="match status" value="2"/>
</dbReference>
<dbReference type="GO" id="GO:0005524">
    <property type="term" value="F:ATP binding"/>
    <property type="evidence" value="ECO:0007669"/>
    <property type="project" value="InterPro"/>
</dbReference>
<dbReference type="PANTHER" id="PTHR23359">
    <property type="entry name" value="NUCLEOTIDE KINASE"/>
    <property type="match status" value="1"/>
</dbReference>
<evidence type="ECO:0000256" key="4">
    <source>
        <dbReference type="SAM" id="MobiDB-lite"/>
    </source>
</evidence>
<proteinExistence type="inferred from homology"/>
<dbReference type="PRINTS" id="PR00094">
    <property type="entry name" value="ADENYLTKNASE"/>
</dbReference>
<feature type="compositionally biased region" description="Polar residues" evidence="4">
    <location>
        <begin position="138"/>
        <end position="158"/>
    </location>
</feature>
<dbReference type="CDD" id="cd01428">
    <property type="entry name" value="ADK"/>
    <property type="match status" value="2"/>
</dbReference>
<feature type="compositionally biased region" description="Low complexity" evidence="4">
    <location>
        <begin position="723"/>
        <end position="737"/>
    </location>
</feature>
<dbReference type="HAMAP" id="MF_00235">
    <property type="entry name" value="Adenylate_kinase_Adk"/>
    <property type="match status" value="1"/>
</dbReference>
<dbReference type="Pfam" id="PF00406">
    <property type="entry name" value="ADK"/>
    <property type="match status" value="2"/>
</dbReference>
<evidence type="ECO:0000256" key="3">
    <source>
        <dbReference type="ARBA" id="ARBA00022777"/>
    </source>
</evidence>
<dbReference type="AlphaFoldDB" id="A0A4U5MRW6"/>
<sequence>MTGLIYNKPENPIEFLETALHKVKLNPAEPIKWDMFIDPNQAKAATNGTATLHPEKPKTLKPKTSDKPKTSEKPKTAKESQESKAKPPTPPLPAPVPESEKPPPVEEVLQEQTPPRTGSRKDSGDRSSPTAHDRSHSRTTNGRVSVTSRGSNQRTSSVMKAAEVARIADVPIILFMGGPGGGKTRHAARVRDALEEKGLVHICMPDMIRSAISKYKDRFPEWKEAAERYERGELIPNNLALALVKAEMGRHPNARAFFLEGFPREARQVEDFERQVKNVNMALILDYDEQTLRHHMEKRGLTVDIIDQRIKEFKQKTLPSAKYFDDQKLLHLIPGEKGDQEVYERMKSLVERAMDSDSPVINSAATTPHPDHDSGRNSRVSTARSAVARKASPAASKAASPPIASTPKAPTPPAQTNEIVEDAVAAIHNVPVAATPPVASPVAVATPHVASKTPSPPLAKNPTPPPGLKTPSPPLKTPTPPKTPSPKTPTASVPQTPQTTVPTPFSPNVDSSGHTFQKGLPNNAPVIVIIGAPGSNKVTFAQKIAKKYEGFVYLSMGEILRRKVQQNPDDELWQRIGKKMAVGDVVPMKICRELLYQAIHDMGNKSWGYVVEGYPRTQAQLTDFESQVERLDVALLIDCTEQFCIDNIKKRVQESKENIDARPDDNDDVVKTRMALFKQNALPMLKTIDDKNKLRVIDGDRDEETIFKEVISAIDNAVFIEDNGSGKSLSSSKNGSLEEAPAQ</sequence>